<evidence type="ECO:0000313" key="2">
    <source>
        <dbReference type="Proteomes" id="UP000016930"/>
    </source>
</evidence>
<sequence>MRPDYMPIVNISVPEREPIKWLESATVFLYAVNCVDPWQECVCLWAQMESEIMVQSAGRLGSAEQRPAELSKWFSSGRNYEKVPEIQDVKTFGTSWLAWWYALQPQWRFEKRVSGNSRLPPAVYKDVSGNWKTLHKGGPTGFVIILVGLAMWAKASPQSRDLKGALNDVRQCLQQLVSAPAKRSAPEVAHRTSKRQKNV</sequence>
<dbReference type="STRING" id="914234.M2Q180"/>
<accession>M2Q180</accession>
<name>M2Q180_CERS8</name>
<dbReference type="EMBL" id="KB445995">
    <property type="protein sequence ID" value="EMD30568.1"/>
    <property type="molecule type" value="Genomic_DNA"/>
</dbReference>
<reference evidence="1" key="1">
    <citation type="journal article" date="2012" name="Proc. Natl. Acad. Sci. U.S.A.">
        <title>Comparative genomics of Ceriporiopsis subvermispora and Phanerochaete chrysosporium provide insight into selective ligninolysis.</title>
        <authorList>
            <person name="Fernandez-Fueyo E."/>
            <person name="Ruiz-Duenas F.J."/>
            <person name="Ferreira P."/>
            <person name="Floudas D."/>
            <person name="Hibbett D.S."/>
            <person name="Canessa P."/>
            <person name="Larrondo L.F."/>
            <person name="James T.Y."/>
            <person name="Seelenfreund D."/>
            <person name="Lobos S."/>
            <person name="Polanco R."/>
            <person name="Tello M."/>
            <person name="Honda Y."/>
            <person name="Watanabe T."/>
            <person name="Watanabe T."/>
            <person name="Ryu J.S."/>
            <person name="Kubicek C.P."/>
            <person name="Schmoll M."/>
            <person name="Gaskell J."/>
            <person name="Hammel K.E."/>
            <person name="St John F.J."/>
            <person name="Vanden Wymelenberg A."/>
            <person name="Sabat G."/>
            <person name="Splinter BonDurant S."/>
            <person name="Syed K."/>
            <person name="Yadav J.S."/>
            <person name="Doddapaneni H."/>
            <person name="Subramanian V."/>
            <person name="Lavin J.L."/>
            <person name="Oguiza J.A."/>
            <person name="Perez G."/>
            <person name="Pisabarro A.G."/>
            <person name="Ramirez L."/>
            <person name="Santoyo F."/>
            <person name="Master E."/>
            <person name="Coutinho P.M."/>
            <person name="Henrissat B."/>
            <person name="Lombard V."/>
            <person name="Magnuson J.K."/>
            <person name="Kuees U."/>
            <person name="Hori C."/>
            <person name="Igarashi K."/>
            <person name="Samejima M."/>
            <person name="Held B.W."/>
            <person name="Barry K.W."/>
            <person name="LaButti K.M."/>
            <person name="Lapidus A."/>
            <person name="Lindquist E.A."/>
            <person name="Lucas S.M."/>
            <person name="Riley R."/>
            <person name="Salamov A.A."/>
            <person name="Hoffmeister D."/>
            <person name="Schwenk D."/>
            <person name="Hadar Y."/>
            <person name="Yarden O."/>
            <person name="de Vries R.P."/>
            <person name="Wiebenga A."/>
            <person name="Stenlid J."/>
            <person name="Eastwood D."/>
            <person name="Grigoriev I.V."/>
            <person name="Berka R.M."/>
            <person name="Blanchette R.A."/>
            <person name="Kersten P."/>
            <person name="Martinez A.T."/>
            <person name="Vicuna R."/>
            <person name="Cullen D."/>
        </authorList>
    </citation>
    <scope>NUCLEOTIDE SEQUENCE [LARGE SCALE GENOMIC DNA]</scope>
    <source>
        <strain evidence="1">B</strain>
    </source>
</reference>
<dbReference type="HOGENOM" id="CLU_118656_2_0_1"/>
<organism evidence="1 2">
    <name type="scientific">Ceriporiopsis subvermispora (strain B)</name>
    <name type="common">White-rot fungus</name>
    <name type="synonym">Gelatoporia subvermispora</name>
    <dbReference type="NCBI Taxonomy" id="914234"/>
    <lineage>
        <taxon>Eukaryota</taxon>
        <taxon>Fungi</taxon>
        <taxon>Dikarya</taxon>
        <taxon>Basidiomycota</taxon>
        <taxon>Agaricomycotina</taxon>
        <taxon>Agaricomycetes</taxon>
        <taxon>Polyporales</taxon>
        <taxon>Gelatoporiaceae</taxon>
        <taxon>Gelatoporia</taxon>
    </lineage>
</organism>
<gene>
    <name evidence="1" type="ORF">CERSUDRAFT_101218</name>
</gene>
<evidence type="ECO:0000313" key="1">
    <source>
        <dbReference type="EMBL" id="EMD30568.1"/>
    </source>
</evidence>
<dbReference type="Proteomes" id="UP000016930">
    <property type="component" value="Unassembled WGS sequence"/>
</dbReference>
<keyword evidence="2" id="KW-1185">Reference proteome</keyword>
<proteinExistence type="predicted"/>
<protein>
    <submittedName>
        <fullName evidence="1">Uncharacterized protein</fullName>
    </submittedName>
</protein>
<dbReference type="OrthoDB" id="2803783at2759"/>
<dbReference type="AlphaFoldDB" id="M2Q180"/>